<dbReference type="FunFam" id="1.10.510.10:FF:001023">
    <property type="entry name" value="Os07g0541700 protein"/>
    <property type="match status" value="1"/>
</dbReference>
<organism evidence="11 12">
    <name type="scientific">Arachis hypogaea</name>
    <name type="common">Peanut</name>
    <dbReference type="NCBI Taxonomy" id="3818"/>
    <lineage>
        <taxon>Eukaryota</taxon>
        <taxon>Viridiplantae</taxon>
        <taxon>Streptophyta</taxon>
        <taxon>Embryophyta</taxon>
        <taxon>Tracheophyta</taxon>
        <taxon>Spermatophyta</taxon>
        <taxon>Magnoliopsida</taxon>
        <taxon>eudicotyledons</taxon>
        <taxon>Gunneridae</taxon>
        <taxon>Pentapetalae</taxon>
        <taxon>rosids</taxon>
        <taxon>fabids</taxon>
        <taxon>Fabales</taxon>
        <taxon>Fabaceae</taxon>
        <taxon>Papilionoideae</taxon>
        <taxon>50 kb inversion clade</taxon>
        <taxon>dalbergioids sensu lato</taxon>
        <taxon>Dalbergieae</taxon>
        <taxon>Pterocarpus clade</taxon>
        <taxon>Arachis</taxon>
    </lineage>
</organism>
<dbReference type="Proteomes" id="UP000289738">
    <property type="component" value="Chromosome A04"/>
</dbReference>
<feature type="domain" description="Protein kinase" evidence="10">
    <location>
        <begin position="625"/>
        <end position="913"/>
    </location>
</feature>
<dbReference type="Gene3D" id="3.30.200.20">
    <property type="entry name" value="Phosphorylase Kinase, domain 1"/>
    <property type="match status" value="5"/>
</dbReference>
<comment type="catalytic activity">
    <reaction evidence="8">
        <text>L-seryl-[protein] + ATP = O-phospho-L-seryl-[protein] + ADP + H(+)</text>
        <dbReference type="Rhea" id="RHEA:17989"/>
        <dbReference type="Rhea" id="RHEA-COMP:9863"/>
        <dbReference type="Rhea" id="RHEA-COMP:11604"/>
        <dbReference type="ChEBI" id="CHEBI:15378"/>
        <dbReference type="ChEBI" id="CHEBI:29999"/>
        <dbReference type="ChEBI" id="CHEBI:30616"/>
        <dbReference type="ChEBI" id="CHEBI:83421"/>
        <dbReference type="ChEBI" id="CHEBI:456216"/>
        <dbReference type="EC" id="2.7.11.1"/>
    </reaction>
</comment>
<evidence type="ECO:0000259" key="10">
    <source>
        <dbReference type="PROSITE" id="PS50011"/>
    </source>
</evidence>
<protein>
    <recommendedName>
        <fullName evidence="1">non-specific serine/threonine protein kinase</fullName>
        <ecNumber evidence="1">2.7.11.1</ecNumber>
    </recommendedName>
</protein>
<dbReference type="EMBL" id="SDMP01000004">
    <property type="protein sequence ID" value="RYR60427.1"/>
    <property type="molecule type" value="Genomic_DNA"/>
</dbReference>
<sequence length="1585" mass="180966">MGLFCLWCNPRPRETKQPSTTLQELCHQFSFAEIQSATCNFNESLVIAQGGISNVYKGFIKKSSTQVAIKRCNKESINSLLEFKHEAVLLCQLHHPNLIPLVGFCIERNELILVYEYMSNGSLYDHIHGRNFNPLSWKRRLQICIGVARSLHYLQTGAKYVIIHRNVKTSNILLDSSMEPKVSGLTLSKRGPLSISKTLTRVESRVMGTWGYADPEYVATGFLTEKSDTYSFGVVLLEVLTAKLAQDIHKEHLENCNQSLKSYAEEIVDPFLKSKIAPDCWKTFLDITERCLLKEGRERPDMGEFSLAEIQAAIARNPNEFSKLGQPRGLKNVFKGYLQNSNIPIAIKRCSIGSFSQQLFSEFKNEIVLLCQLHHPNLMPLTGFCIERNELIIVYEYMSNGSLVDHLHHINHDPLSWKRRLQICIGVARGLHYLHTGAKHVIIHRHIKTSNILLDDNWEPKVSGLSLSKRVPLSISKSLIRVESDVKGTFGYLDPEYVRTGVLTERSDVFSFGVVLLEVVSTRTIQKERLYNQIHSMKSYAEEIVDPFLKSKIDSDCWRTFVDITERCLAEDGRDRPDMGEVELELEHALRLQEEADARIIEPPSSIITELCHQFTLAEIQSVTRNFEKSLGESRFGIVHRGYVGNTSKPVAVKQYKKDSGFGFLEFKNEVVLLSQLHHPNLISLVGFCVERNELILVNELLPKGNLYHHLHGRNIHPLPWKRRLQICIGVARGLHYLHTGAKYTIIHRDIKTNNILLDDNWEPKISGLTLSKRVSLRSSKSLKRTESDIKGTYGYKDPEYERTGVLTEKSDVYSFGVVLLEVVSAKPPREIYREYLEDCNQSLESYAEKNVDRFLKSKIDPDCWKIFVDITERCLLAEGRERPDMGEVETNESSSSKREYKTVIEELCHQFCMEDIRKATNNLDKKLLLVEATNNFWLYKGCVEYNGTSDYTIAIKRGNPTKKKNEEDSTRSYMVKEIEVLCQLRHPNIISLIGFCDNENEIIAVYEYMANGSLDDYLTNRNNQPLSWKKRLEICIGVARALHYLHSGVKRVIIHRLINSILDNNMMPKLAYFGHSLQGPLSTSKPKPIIDVLQGTIGYVSPEIFSCGIYTDKCDVYSFGNVLLDVIFGRKDKDLLVKKVNMFASLHFGKSTIEFREHLPLRGFWLWVRELLCNRIPMEELVDSDLNGKISPECWDAVTSIAQRCIEYEADERPTMGEVELLLERAFSLQQQADDITNTNAAHYTLSSTTYIHGRPSICIDANNTEDILSHQFSRADLALMTGNFNETKIIGKGSFGELYQGRVRLKGLTDNYYYLIAIKKMHWPSICYSEMQFKFREEIEKICVLRHPNLVSLLGFCNDDGDAVAAAAADDDDYNDDDAKILVSEFIQNGSLLYNLHESHRNKKALTWKKRLQICIGVTQGLHYLHTASIFHRNIKLTNILLDRAMVPKLSDFGFPWSNPIHAGCYAAPEWSEGHDFTDKCDVYSFGIVLLQVVFTSKLPLIEGESDPILKGKIAPQCWEVFLDITRRCLKFGPNERPTINEVMTQLEHALALQEEADANTSDEYNLLSMTFDDDALLGRRLC</sequence>
<keyword evidence="12" id="KW-1185">Reference proteome</keyword>
<keyword evidence="6 9" id="KW-0067">ATP-binding</keyword>
<accession>A0A445DB98</accession>
<dbReference type="PROSITE" id="PS50011">
    <property type="entry name" value="PROTEIN_KINASE_DOM"/>
    <property type="match status" value="5"/>
</dbReference>
<keyword evidence="4 9" id="KW-0547">Nucleotide-binding</keyword>
<feature type="domain" description="Protein kinase" evidence="10">
    <location>
        <begin position="1286"/>
        <end position="1554"/>
    </location>
</feature>
<name>A0A445DB98_ARAHY</name>
<dbReference type="InterPro" id="IPR011009">
    <property type="entry name" value="Kinase-like_dom_sf"/>
</dbReference>
<evidence type="ECO:0000256" key="5">
    <source>
        <dbReference type="ARBA" id="ARBA00022777"/>
    </source>
</evidence>
<dbReference type="GO" id="GO:0004714">
    <property type="term" value="F:transmembrane receptor protein tyrosine kinase activity"/>
    <property type="evidence" value="ECO:0007669"/>
    <property type="project" value="InterPro"/>
</dbReference>
<evidence type="ECO:0000313" key="12">
    <source>
        <dbReference type="Proteomes" id="UP000289738"/>
    </source>
</evidence>
<reference evidence="11 12" key="1">
    <citation type="submission" date="2019-01" db="EMBL/GenBank/DDBJ databases">
        <title>Sequencing of cultivated peanut Arachis hypogaea provides insights into genome evolution and oil improvement.</title>
        <authorList>
            <person name="Chen X."/>
        </authorList>
    </citation>
    <scope>NUCLEOTIDE SEQUENCE [LARGE SCALE GENOMIC DNA]</scope>
    <source>
        <strain evidence="12">cv. Fuhuasheng</strain>
        <tissue evidence="11">Leaves</tissue>
    </source>
</reference>
<feature type="domain" description="Protein kinase" evidence="10">
    <location>
        <begin position="319"/>
        <end position="591"/>
    </location>
</feature>
<feature type="domain" description="Protein kinase" evidence="10">
    <location>
        <begin position="926"/>
        <end position="1229"/>
    </location>
</feature>
<dbReference type="InterPro" id="IPR017441">
    <property type="entry name" value="Protein_kinase_ATP_BS"/>
</dbReference>
<gene>
    <name evidence="11" type="ORF">Ahy_A04g017498</name>
</gene>
<dbReference type="PROSITE" id="PS00107">
    <property type="entry name" value="PROTEIN_KINASE_ATP"/>
    <property type="match status" value="1"/>
</dbReference>
<dbReference type="SUPFAM" id="SSF56112">
    <property type="entry name" value="Protein kinase-like (PK-like)"/>
    <property type="match status" value="5"/>
</dbReference>
<dbReference type="GO" id="GO:0009506">
    <property type="term" value="C:plasmodesma"/>
    <property type="evidence" value="ECO:0007669"/>
    <property type="project" value="TreeGrafter"/>
</dbReference>
<dbReference type="InterPro" id="IPR001245">
    <property type="entry name" value="Ser-Thr/Tyr_kinase_cat_dom"/>
</dbReference>
<evidence type="ECO:0000256" key="6">
    <source>
        <dbReference type="ARBA" id="ARBA00022840"/>
    </source>
</evidence>
<dbReference type="SMART" id="SM00220">
    <property type="entry name" value="S_TKc"/>
    <property type="match status" value="5"/>
</dbReference>
<feature type="binding site" evidence="9">
    <location>
        <position position="1322"/>
    </location>
    <ligand>
        <name>ATP</name>
        <dbReference type="ChEBI" id="CHEBI:30616"/>
    </ligand>
</feature>
<dbReference type="PANTHER" id="PTHR27003">
    <property type="entry name" value="OS07G0166700 PROTEIN"/>
    <property type="match status" value="1"/>
</dbReference>
<dbReference type="InterPro" id="IPR045272">
    <property type="entry name" value="ANXUR1/2-like"/>
</dbReference>
<evidence type="ECO:0000256" key="4">
    <source>
        <dbReference type="ARBA" id="ARBA00022741"/>
    </source>
</evidence>
<keyword evidence="2" id="KW-0723">Serine/threonine-protein kinase</keyword>
<comment type="catalytic activity">
    <reaction evidence="7">
        <text>L-threonyl-[protein] + ATP = O-phospho-L-threonyl-[protein] + ADP + H(+)</text>
        <dbReference type="Rhea" id="RHEA:46608"/>
        <dbReference type="Rhea" id="RHEA-COMP:11060"/>
        <dbReference type="Rhea" id="RHEA-COMP:11605"/>
        <dbReference type="ChEBI" id="CHEBI:15378"/>
        <dbReference type="ChEBI" id="CHEBI:30013"/>
        <dbReference type="ChEBI" id="CHEBI:30616"/>
        <dbReference type="ChEBI" id="CHEBI:61977"/>
        <dbReference type="ChEBI" id="CHEBI:456216"/>
        <dbReference type="EC" id="2.7.11.1"/>
    </reaction>
</comment>
<dbReference type="GO" id="GO:0005524">
    <property type="term" value="F:ATP binding"/>
    <property type="evidence" value="ECO:0007669"/>
    <property type="project" value="UniProtKB-UniRule"/>
</dbReference>
<dbReference type="Gene3D" id="1.10.510.10">
    <property type="entry name" value="Transferase(Phosphotransferase) domain 1"/>
    <property type="match status" value="5"/>
</dbReference>
<evidence type="ECO:0000313" key="11">
    <source>
        <dbReference type="EMBL" id="RYR60427.1"/>
    </source>
</evidence>
<evidence type="ECO:0000256" key="2">
    <source>
        <dbReference type="ARBA" id="ARBA00022527"/>
    </source>
</evidence>
<evidence type="ECO:0000256" key="1">
    <source>
        <dbReference type="ARBA" id="ARBA00012513"/>
    </source>
</evidence>
<dbReference type="GO" id="GO:0004674">
    <property type="term" value="F:protein serine/threonine kinase activity"/>
    <property type="evidence" value="ECO:0007669"/>
    <property type="project" value="UniProtKB-KW"/>
</dbReference>
<evidence type="ECO:0000256" key="7">
    <source>
        <dbReference type="ARBA" id="ARBA00047899"/>
    </source>
</evidence>
<proteinExistence type="predicted"/>
<keyword evidence="5" id="KW-0418">Kinase</keyword>
<comment type="caution">
    <text evidence="11">The sequence shown here is derived from an EMBL/GenBank/DDBJ whole genome shotgun (WGS) entry which is preliminary data.</text>
</comment>
<dbReference type="GO" id="GO:0005886">
    <property type="term" value="C:plasma membrane"/>
    <property type="evidence" value="ECO:0007669"/>
    <property type="project" value="TreeGrafter"/>
</dbReference>
<dbReference type="InterPro" id="IPR008271">
    <property type="entry name" value="Ser/Thr_kinase_AS"/>
</dbReference>
<dbReference type="Pfam" id="PF07714">
    <property type="entry name" value="PK_Tyr_Ser-Thr"/>
    <property type="match status" value="5"/>
</dbReference>
<evidence type="ECO:0000256" key="9">
    <source>
        <dbReference type="PROSITE-ProRule" id="PRU10141"/>
    </source>
</evidence>
<feature type="domain" description="Protein kinase" evidence="10">
    <location>
        <begin position="41"/>
        <end position="314"/>
    </location>
</feature>
<dbReference type="InterPro" id="IPR000719">
    <property type="entry name" value="Prot_kinase_dom"/>
</dbReference>
<evidence type="ECO:0000256" key="3">
    <source>
        <dbReference type="ARBA" id="ARBA00022679"/>
    </source>
</evidence>
<dbReference type="EC" id="2.7.11.1" evidence="1"/>
<dbReference type="FunFam" id="3.30.200.20:FF:000039">
    <property type="entry name" value="receptor-like protein kinase FERONIA"/>
    <property type="match status" value="1"/>
</dbReference>
<dbReference type="PANTHER" id="PTHR27003:SF303">
    <property type="entry name" value="TYROSINE KINASE FAMILY PROTEIN"/>
    <property type="match status" value="1"/>
</dbReference>
<dbReference type="STRING" id="3818.A0A445DB98"/>
<evidence type="ECO:0000256" key="8">
    <source>
        <dbReference type="ARBA" id="ARBA00048679"/>
    </source>
</evidence>
<dbReference type="PROSITE" id="PS00108">
    <property type="entry name" value="PROTEIN_KINASE_ST"/>
    <property type="match status" value="1"/>
</dbReference>
<keyword evidence="3" id="KW-0808">Transferase</keyword>